<evidence type="ECO:0000256" key="4">
    <source>
        <dbReference type="ARBA" id="ARBA00023136"/>
    </source>
</evidence>
<dbReference type="GO" id="GO:0005524">
    <property type="term" value="F:ATP binding"/>
    <property type="evidence" value="ECO:0007669"/>
    <property type="project" value="InterPro"/>
</dbReference>
<dbReference type="Pfam" id="PF06472">
    <property type="entry name" value="ABC_membrane_2"/>
    <property type="match status" value="1"/>
</dbReference>
<keyword evidence="8" id="KW-1185">Reference proteome</keyword>
<evidence type="ECO:0000259" key="6">
    <source>
        <dbReference type="Pfam" id="PF06472"/>
    </source>
</evidence>
<dbReference type="GO" id="GO:0015910">
    <property type="term" value="P:long-chain fatty acid import into peroxisome"/>
    <property type="evidence" value="ECO:0007669"/>
    <property type="project" value="TreeGrafter"/>
</dbReference>
<dbReference type="GO" id="GO:0005324">
    <property type="term" value="F:long-chain fatty acid transmembrane transporter activity"/>
    <property type="evidence" value="ECO:0007669"/>
    <property type="project" value="TreeGrafter"/>
</dbReference>
<reference evidence="7 8" key="1">
    <citation type="submission" date="2014-03" db="EMBL/GenBank/DDBJ databases">
        <title>Draft genome of the hookworm Oesophagostomum dentatum.</title>
        <authorList>
            <person name="Mitreva M."/>
        </authorList>
    </citation>
    <scope>NUCLEOTIDE SEQUENCE [LARGE SCALE GENOMIC DNA]</scope>
    <source>
        <strain evidence="7 8">OD-Hann</strain>
    </source>
</reference>
<keyword evidence="4 5" id="KW-0472">Membrane</keyword>
<proteinExistence type="predicted"/>
<dbReference type="EMBL" id="KN609976">
    <property type="protein sequence ID" value="KHJ78234.1"/>
    <property type="molecule type" value="Genomic_DNA"/>
</dbReference>
<evidence type="ECO:0000313" key="7">
    <source>
        <dbReference type="EMBL" id="KHJ78234.1"/>
    </source>
</evidence>
<evidence type="ECO:0000256" key="3">
    <source>
        <dbReference type="ARBA" id="ARBA00022989"/>
    </source>
</evidence>
<dbReference type="PANTHER" id="PTHR11384:SF65">
    <property type="entry name" value="ABC TRANSPORTER DOMAIN-CONTAINING PROTEIN"/>
    <property type="match status" value="1"/>
</dbReference>
<feature type="domain" description="ABC transmembrane type-1" evidence="6">
    <location>
        <begin position="39"/>
        <end position="121"/>
    </location>
</feature>
<feature type="transmembrane region" description="Helical" evidence="5">
    <location>
        <begin position="54"/>
        <end position="74"/>
    </location>
</feature>
<dbReference type="GO" id="GO:0005778">
    <property type="term" value="C:peroxisomal membrane"/>
    <property type="evidence" value="ECO:0007669"/>
    <property type="project" value="TreeGrafter"/>
</dbReference>
<protein>
    <recommendedName>
        <fullName evidence="6">ABC transmembrane type-1 domain-containing protein</fullName>
    </recommendedName>
</protein>
<feature type="transmembrane region" description="Helical" evidence="5">
    <location>
        <begin position="80"/>
        <end position="102"/>
    </location>
</feature>
<evidence type="ECO:0000256" key="2">
    <source>
        <dbReference type="ARBA" id="ARBA00022692"/>
    </source>
</evidence>
<keyword evidence="2 5" id="KW-0812">Transmembrane</keyword>
<keyword evidence="3 5" id="KW-1133">Transmembrane helix</keyword>
<name>A0A0B1RZX7_OESDE</name>
<dbReference type="GO" id="GO:0140359">
    <property type="term" value="F:ABC-type transporter activity"/>
    <property type="evidence" value="ECO:0007669"/>
    <property type="project" value="InterPro"/>
</dbReference>
<evidence type="ECO:0000256" key="1">
    <source>
        <dbReference type="ARBA" id="ARBA00022448"/>
    </source>
</evidence>
<dbReference type="PANTHER" id="PTHR11384">
    <property type="entry name" value="ATP-BINDING CASSETTE, SUB-FAMILY D MEMBER"/>
    <property type="match status" value="1"/>
</dbReference>
<organism evidence="7 8">
    <name type="scientific">Oesophagostomum dentatum</name>
    <name type="common">Nodular worm</name>
    <dbReference type="NCBI Taxonomy" id="61180"/>
    <lineage>
        <taxon>Eukaryota</taxon>
        <taxon>Metazoa</taxon>
        <taxon>Ecdysozoa</taxon>
        <taxon>Nematoda</taxon>
        <taxon>Chromadorea</taxon>
        <taxon>Rhabditida</taxon>
        <taxon>Rhabditina</taxon>
        <taxon>Rhabditomorpha</taxon>
        <taxon>Strongyloidea</taxon>
        <taxon>Strongylidae</taxon>
        <taxon>Oesophagostomum</taxon>
    </lineage>
</organism>
<evidence type="ECO:0000313" key="8">
    <source>
        <dbReference type="Proteomes" id="UP000053660"/>
    </source>
</evidence>
<dbReference type="OrthoDB" id="422637at2759"/>
<dbReference type="GO" id="GO:0042760">
    <property type="term" value="P:very long-chain fatty acid catabolic process"/>
    <property type="evidence" value="ECO:0007669"/>
    <property type="project" value="TreeGrafter"/>
</dbReference>
<dbReference type="GO" id="GO:0007031">
    <property type="term" value="P:peroxisome organization"/>
    <property type="evidence" value="ECO:0007669"/>
    <property type="project" value="TreeGrafter"/>
</dbReference>
<keyword evidence="1" id="KW-0813">Transport</keyword>
<dbReference type="AlphaFoldDB" id="A0A0B1RZX7"/>
<dbReference type="GO" id="GO:0006635">
    <property type="term" value="P:fatty acid beta-oxidation"/>
    <property type="evidence" value="ECO:0007669"/>
    <property type="project" value="TreeGrafter"/>
</dbReference>
<evidence type="ECO:0000256" key="5">
    <source>
        <dbReference type="SAM" id="Phobius"/>
    </source>
</evidence>
<gene>
    <name evidence="7" type="ORF">OESDEN_22146</name>
</gene>
<sequence>MYFSHNVYYTINSIDDKGIDNPWVTSGTRVPGESAVLSRDQRITQDVEKLCRLLATKIAPSLLIAPFVIAYYTFKTWETAGGFGVSIIYGFFLVGAVLNRILISPVTKWAARVEKAEGDFR</sequence>
<dbReference type="InterPro" id="IPR011527">
    <property type="entry name" value="ABC1_TM_dom"/>
</dbReference>
<dbReference type="InterPro" id="IPR050835">
    <property type="entry name" value="ABC_transporter_sub-D"/>
</dbReference>
<dbReference type="Proteomes" id="UP000053660">
    <property type="component" value="Unassembled WGS sequence"/>
</dbReference>
<accession>A0A0B1RZX7</accession>